<keyword evidence="2" id="KW-1185">Reference proteome</keyword>
<name>A0A375YZY9_MYCSH</name>
<evidence type="ECO:0000313" key="2">
    <source>
        <dbReference type="Proteomes" id="UP000252015"/>
    </source>
</evidence>
<dbReference type="EMBL" id="UEGW01000001">
    <property type="protein sequence ID" value="SRX94503.1"/>
    <property type="molecule type" value="Genomic_DNA"/>
</dbReference>
<proteinExistence type="predicted"/>
<organism evidence="1 2">
    <name type="scientific">Mycobacterium shimoidei</name>
    <dbReference type="NCBI Taxonomy" id="29313"/>
    <lineage>
        <taxon>Bacteria</taxon>
        <taxon>Bacillati</taxon>
        <taxon>Actinomycetota</taxon>
        <taxon>Actinomycetes</taxon>
        <taxon>Mycobacteriales</taxon>
        <taxon>Mycobacteriaceae</taxon>
        <taxon>Mycobacterium</taxon>
    </lineage>
</organism>
<dbReference type="RefSeq" id="WP_113963923.1">
    <property type="nucleotide sequence ID" value="NZ_UEGW01000001.1"/>
</dbReference>
<sequence length="117" mass="13429">MVTGFGGIDWQPVWESDERLEELEPWSALDAALDGRGIDLDDDDALDKLRADFDGYQSKSDLSDTWKRHQDALAVVEVEGALREYRYLDTPYSDCVEQMGWALRHTADAFVEERFPK</sequence>
<dbReference type="AlphaFoldDB" id="A0A375YZY9"/>
<dbReference type="Proteomes" id="UP000252015">
    <property type="component" value="Unassembled WGS sequence"/>
</dbReference>
<accession>A0A375YZY9</accession>
<evidence type="ECO:0000313" key="1">
    <source>
        <dbReference type="EMBL" id="SRX94503.1"/>
    </source>
</evidence>
<gene>
    <name evidence="1" type="ORF">MSP7336_02757</name>
</gene>
<protein>
    <submittedName>
        <fullName evidence="1">Uncharacterized protein</fullName>
    </submittedName>
</protein>
<reference evidence="1 2" key="1">
    <citation type="submission" date="2018-05" db="EMBL/GenBank/DDBJ databases">
        <authorList>
            <consortium name="IHU Genomes"/>
        </authorList>
    </citation>
    <scope>NUCLEOTIDE SEQUENCE [LARGE SCALE GENOMIC DNA]</scope>
    <source>
        <strain evidence="1 2">P7336</strain>
    </source>
</reference>